<keyword evidence="12" id="KW-0472">Membrane</keyword>
<dbReference type="GO" id="GO:0005886">
    <property type="term" value="C:plasma membrane"/>
    <property type="evidence" value="ECO:0007669"/>
    <property type="project" value="UniProtKB-SubCell"/>
</dbReference>
<dbReference type="HOGENOM" id="CLU_009289_1_2_0"/>
<keyword evidence="13" id="KW-0961">Cell wall biogenesis/degradation</keyword>
<dbReference type="InterPro" id="IPR017790">
    <property type="entry name" value="Penicillin-binding_protein_2"/>
</dbReference>
<dbReference type="GO" id="GO:0008658">
    <property type="term" value="F:penicillin binding"/>
    <property type="evidence" value="ECO:0007669"/>
    <property type="project" value="InterPro"/>
</dbReference>
<evidence type="ECO:0000256" key="9">
    <source>
        <dbReference type="ARBA" id="ARBA00022960"/>
    </source>
</evidence>
<dbReference type="GO" id="GO:0008360">
    <property type="term" value="P:regulation of cell shape"/>
    <property type="evidence" value="ECO:0007669"/>
    <property type="project" value="UniProtKB-KW"/>
</dbReference>
<sequence length="598" mass="66412">MAKKKITSGRLKQFFALALVACAVIAMRLIDIQVIRHEYYKQQSERNRTQTLYQVAPRGRIFTSEGIAIAQSSPVFSLYFFPSKNNSDNEYIASVAQAVSQAIKQPYEDITNKFKRAVKSGKASKIAENLSAGNILALSELQIHYSGLYIIEESKREYPYKNMASHLIGYMSSMEGSVWRDRDQSLDYRLDSKVGRFGIEKKFEKYLKGSDGGIFLEVDHMARLQSVIEDKKGRPGADVHLTLKHDLQKTAEESIASSKTGRGAVIAINPKNGAVLAIAAAPSFDPNIFVPYEHEDTEKLRKDIKEFNLAVQGVYPPASTFKIITAMAASEAGKLNTEITYNCPGYYDIGSRVFKCWTRHGIVDFWRGMAQSCDTYFYILGGLVGSVAIERMQREFMFGYPTGIDIPGERGGNLFGPTRRARNRTYWFPGDTLNLAIGQGELLVTPIKMAQITAAVASRGKLWRPYYLDRIVSPEGEVLLQEEPKLLREVAAKEKTWDIIFKALKGVVDNGTAKSVKLKGYDVYAKTGTAQNPHGDDHGWMIAFAAPEGKEPEIAVVAFVEFGKSGSGAGGPIVRAMLKSYFGIKENVTKEQVFVVGD</sequence>
<keyword evidence="3" id="KW-1003">Cell membrane</keyword>
<evidence type="ECO:0000256" key="3">
    <source>
        <dbReference type="ARBA" id="ARBA00022475"/>
    </source>
</evidence>
<keyword evidence="6" id="KW-0645">Protease</keyword>
<feature type="domain" description="Penicillin-binding protein transpeptidase" evidence="14">
    <location>
        <begin position="263"/>
        <end position="578"/>
    </location>
</feature>
<protein>
    <submittedName>
        <fullName evidence="16">Penicillin-binding protein</fullName>
        <ecNumber evidence="16">2.4.1.129</ecNumber>
    </submittedName>
</protein>
<evidence type="ECO:0000256" key="1">
    <source>
        <dbReference type="ARBA" id="ARBA00004167"/>
    </source>
</evidence>
<keyword evidence="11" id="KW-1133">Transmembrane helix</keyword>
<dbReference type="Gene3D" id="3.90.1310.10">
    <property type="entry name" value="Penicillin-binding protein 2a (Domain 2)"/>
    <property type="match status" value="1"/>
</dbReference>
<dbReference type="Proteomes" id="UP000001029">
    <property type="component" value="Chromosome"/>
</dbReference>
<dbReference type="KEGG" id="emi:Emin_1378"/>
<comment type="subcellular location">
    <subcellularLocation>
        <location evidence="2">Cell membrane</location>
    </subcellularLocation>
    <subcellularLocation>
        <location evidence="1">Membrane</location>
        <topology evidence="1">Single-pass membrane protein</topology>
    </subcellularLocation>
</comment>
<dbReference type="Pfam" id="PF03717">
    <property type="entry name" value="PBP_dimer"/>
    <property type="match status" value="1"/>
</dbReference>
<dbReference type="InterPro" id="IPR050515">
    <property type="entry name" value="Beta-lactam/transpept"/>
</dbReference>
<dbReference type="EMBL" id="CP001055">
    <property type="protein sequence ID" value="ACC98928.1"/>
    <property type="molecule type" value="Genomic_DNA"/>
</dbReference>
<dbReference type="GO" id="GO:0071972">
    <property type="term" value="F:peptidoglycan L,D-transpeptidase activity"/>
    <property type="evidence" value="ECO:0007669"/>
    <property type="project" value="TreeGrafter"/>
</dbReference>
<organism evidence="16 17">
    <name type="scientific">Elusimicrobium minutum (strain Pei191)</name>
    <dbReference type="NCBI Taxonomy" id="445932"/>
    <lineage>
        <taxon>Bacteria</taxon>
        <taxon>Pseudomonadati</taxon>
        <taxon>Elusimicrobiota</taxon>
        <taxon>Elusimicrobia</taxon>
        <taxon>Elusimicrobiales</taxon>
        <taxon>Elusimicrobiaceae</taxon>
        <taxon>Elusimicrobium</taxon>
    </lineage>
</organism>
<evidence type="ECO:0000313" key="16">
    <source>
        <dbReference type="EMBL" id="ACC98928.1"/>
    </source>
</evidence>
<dbReference type="Pfam" id="PF00905">
    <property type="entry name" value="Transpeptidase"/>
    <property type="match status" value="1"/>
</dbReference>
<evidence type="ECO:0000256" key="6">
    <source>
        <dbReference type="ARBA" id="ARBA00022670"/>
    </source>
</evidence>
<feature type="domain" description="Penicillin-binding protein dimerisation" evidence="15">
    <location>
        <begin position="55"/>
        <end position="225"/>
    </location>
</feature>
<dbReference type="NCBIfam" id="TIGR03423">
    <property type="entry name" value="pbp2_mrdA"/>
    <property type="match status" value="1"/>
</dbReference>
<dbReference type="InterPro" id="IPR012338">
    <property type="entry name" value="Beta-lactam/transpept-like"/>
</dbReference>
<evidence type="ECO:0000259" key="14">
    <source>
        <dbReference type="Pfam" id="PF00905"/>
    </source>
</evidence>
<keyword evidence="10" id="KW-0573">Peptidoglycan synthesis</keyword>
<reference evidence="16 17" key="1">
    <citation type="journal article" date="2009" name="Appl. Environ. Microbiol.">
        <title>Genomic analysis of 'Elusimicrobium minutum,' the first cultivated representative of the phylum 'Elusimicrobia' (formerly termite group 1).</title>
        <authorList>
            <person name="Herlemann D.P.R."/>
            <person name="Geissinger O."/>
            <person name="Ikeda-Ohtsubo W."/>
            <person name="Kunin V."/>
            <person name="Sun H."/>
            <person name="Lapidus A."/>
            <person name="Hugenholtz P."/>
            <person name="Brune A."/>
        </authorList>
    </citation>
    <scope>NUCLEOTIDE SEQUENCE [LARGE SCALE GENOMIC DNA]</scope>
    <source>
        <strain evidence="16 17">Pei191</strain>
    </source>
</reference>
<evidence type="ECO:0000256" key="4">
    <source>
        <dbReference type="ARBA" id="ARBA00022519"/>
    </source>
</evidence>
<dbReference type="GO" id="GO:0009002">
    <property type="term" value="F:serine-type D-Ala-D-Ala carboxypeptidase activity"/>
    <property type="evidence" value="ECO:0007669"/>
    <property type="project" value="InterPro"/>
</dbReference>
<dbReference type="RefSeq" id="WP_012415543.1">
    <property type="nucleotide sequence ID" value="NC_010644.1"/>
</dbReference>
<proteinExistence type="predicted"/>
<dbReference type="GO" id="GO:0071555">
    <property type="term" value="P:cell wall organization"/>
    <property type="evidence" value="ECO:0007669"/>
    <property type="project" value="UniProtKB-KW"/>
</dbReference>
<evidence type="ECO:0000256" key="2">
    <source>
        <dbReference type="ARBA" id="ARBA00004236"/>
    </source>
</evidence>
<evidence type="ECO:0000256" key="11">
    <source>
        <dbReference type="ARBA" id="ARBA00022989"/>
    </source>
</evidence>
<keyword evidence="5" id="KW-0121">Carboxypeptidase</keyword>
<evidence type="ECO:0000256" key="8">
    <source>
        <dbReference type="ARBA" id="ARBA00022801"/>
    </source>
</evidence>
<keyword evidence="7" id="KW-0812">Transmembrane</keyword>
<gene>
    <name evidence="16" type="ordered locus">Emin_1378</name>
</gene>
<dbReference type="GO" id="GO:0016757">
    <property type="term" value="F:glycosyltransferase activity"/>
    <property type="evidence" value="ECO:0007669"/>
    <property type="project" value="UniProtKB-KW"/>
</dbReference>
<name>B2KEI2_ELUMP</name>
<keyword evidence="9" id="KW-0133">Cell shape</keyword>
<evidence type="ECO:0000256" key="12">
    <source>
        <dbReference type="ARBA" id="ARBA00023136"/>
    </source>
</evidence>
<evidence type="ECO:0000256" key="13">
    <source>
        <dbReference type="ARBA" id="ARBA00023316"/>
    </source>
</evidence>
<dbReference type="SUPFAM" id="SSF56519">
    <property type="entry name" value="Penicillin binding protein dimerisation domain"/>
    <property type="match status" value="1"/>
</dbReference>
<dbReference type="PANTHER" id="PTHR30627">
    <property type="entry name" value="PEPTIDOGLYCAN D,D-TRANSPEPTIDASE"/>
    <property type="match status" value="1"/>
</dbReference>
<dbReference type="Gene3D" id="3.40.710.10">
    <property type="entry name" value="DD-peptidase/beta-lactamase superfamily"/>
    <property type="match status" value="1"/>
</dbReference>
<evidence type="ECO:0000256" key="5">
    <source>
        <dbReference type="ARBA" id="ARBA00022645"/>
    </source>
</evidence>
<evidence type="ECO:0000313" key="17">
    <source>
        <dbReference type="Proteomes" id="UP000001029"/>
    </source>
</evidence>
<dbReference type="InterPro" id="IPR005311">
    <property type="entry name" value="PBP_dimer"/>
</dbReference>
<dbReference type="PANTHER" id="PTHR30627:SF2">
    <property type="entry name" value="PEPTIDOGLYCAN D,D-TRANSPEPTIDASE MRDA"/>
    <property type="match status" value="1"/>
</dbReference>
<keyword evidence="16" id="KW-0808">Transferase</keyword>
<keyword evidence="4" id="KW-0997">Cell inner membrane</keyword>
<dbReference type="InterPro" id="IPR036138">
    <property type="entry name" value="PBP_dimer_sf"/>
</dbReference>
<dbReference type="AlphaFoldDB" id="B2KEI2"/>
<keyword evidence="17" id="KW-1185">Reference proteome</keyword>
<accession>B2KEI2</accession>
<dbReference type="SUPFAM" id="SSF56601">
    <property type="entry name" value="beta-lactamase/transpeptidase-like"/>
    <property type="match status" value="1"/>
</dbReference>
<dbReference type="OrthoDB" id="9766847at2"/>
<keyword evidence="8" id="KW-0378">Hydrolase</keyword>
<dbReference type="GO" id="GO:0006508">
    <property type="term" value="P:proteolysis"/>
    <property type="evidence" value="ECO:0007669"/>
    <property type="project" value="UniProtKB-KW"/>
</dbReference>
<dbReference type="GO" id="GO:0009252">
    <property type="term" value="P:peptidoglycan biosynthetic process"/>
    <property type="evidence" value="ECO:0007669"/>
    <property type="project" value="UniProtKB-KW"/>
</dbReference>
<dbReference type="InterPro" id="IPR001460">
    <property type="entry name" value="PCN-bd_Tpept"/>
</dbReference>
<dbReference type="EC" id="2.4.1.129" evidence="16"/>
<evidence type="ECO:0000256" key="10">
    <source>
        <dbReference type="ARBA" id="ARBA00022984"/>
    </source>
</evidence>
<evidence type="ECO:0000256" key="7">
    <source>
        <dbReference type="ARBA" id="ARBA00022692"/>
    </source>
</evidence>
<dbReference type="STRING" id="445932.Emin_1378"/>
<keyword evidence="16" id="KW-0328">Glycosyltransferase</keyword>
<evidence type="ECO:0000259" key="15">
    <source>
        <dbReference type="Pfam" id="PF03717"/>
    </source>
</evidence>